<organism evidence="1 2">
    <name type="scientific">Dermacentor silvarum</name>
    <name type="common">Tick</name>
    <dbReference type="NCBI Taxonomy" id="543639"/>
    <lineage>
        <taxon>Eukaryota</taxon>
        <taxon>Metazoa</taxon>
        <taxon>Ecdysozoa</taxon>
        <taxon>Arthropoda</taxon>
        <taxon>Chelicerata</taxon>
        <taxon>Arachnida</taxon>
        <taxon>Acari</taxon>
        <taxon>Parasitiformes</taxon>
        <taxon>Ixodida</taxon>
        <taxon>Ixodoidea</taxon>
        <taxon>Ixodidae</taxon>
        <taxon>Rhipicephalinae</taxon>
        <taxon>Dermacentor</taxon>
    </lineage>
</organism>
<keyword evidence="2" id="KW-1185">Reference proteome</keyword>
<evidence type="ECO:0000313" key="1">
    <source>
        <dbReference type="EMBL" id="KAH7933190.1"/>
    </source>
</evidence>
<sequence>MVCLLVGEGDFSFALALAAQRGPADLVASCLLHGSLDVCARANVDTLSAMADAQATSFESTDEAPAYHHQESDCNTYLGRPSRR</sequence>
<gene>
    <name evidence="1" type="ORF">HPB49_010136</name>
</gene>
<name>A0ACB8C322_DERSI</name>
<dbReference type="EMBL" id="CM023478">
    <property type="protein sequence ID" value="KAH7933190.1"/>
    <property type="molecule type" value="Genomic_DNA"/>
</dbReference>
<evidence type="ECO:0000313" key="2">
    <source>
        <dbReference type="Proteomes" id="UP000821865"/>
    </source>
</evidence>
<dbReference type="Proteomes" id="UP000821865">
    <property type="component" value="Chromosome 9"/>
</dbReference>
<protein>
    <submittedName>
        <fullName evidence="1">Uncharacterized protein</fullName>
    </submittedName>
</protein>
<reference evidence="1" key="1">
    <citation type="submission" date="2020-05" db="EMBL/GenBank/DDBJ databases">
        <title>Large-scale comparative analyses of tick genomes elucidate their genetic diversity and vector capacities.</title>
        <authorList>
            <person name="Jia N."/>
            <person name="Wang J."/>
            <person name="Shi W."/>
            <person name="Du L."/>
            <person name="Sun Y."/>
            <person name="Zhan W."/>
            <person name="Jiang J."/>
            <person name="Wang Q."/>
            <person name="Zhang B."/>
            <person name="Ji P."/>
            <person name="Sakyi L.B."/>
            <person name="Cui X."/>
            <person name="Yuan T."/>
            <person name="Jiang B."/>
            <person name="Yang W."/>
            <person name="Lam T.T.-Y."/>
            <person name="Chang Q."/>
            <person name="Ding S."/>
            <person name="Wang X."/>
            <person name="Zhu J."/>
            <person name="Ruan X."/>
            <person name="Zhao L."/>
            <person name="Wei J."/>
            <person name="Que T."/>
            <person name="Du C."/>
            <person name="Cheng J."/>
            <person name="Dai P."/>
            <person name="Han X."/>
            <person name="Huang E."/>
            <person name="Gao Y."/>
            <person name="Liu J."/>
            <person name="Shao H."/>
            <person name="Ye R."/>
            <person name="Li L."/>
            <person name="Wei W."/>
            <person name="Wang X."/>
            <person name="Wang C."/>
            <person name="Yang T."/>
            <person name="Huo Q."/>
            <person name="Li W."/>
            <person name="Guo W."/>
            <person name="Chen H."/>
            <person name="Zhou L."/>
            <person name="Ni X."/>
            <person name="Tian J."/>
            <person name="Zhou Y."/>
            <person name="Sheng Y."/>
            <person name="Liu T."/>
            <person name="Pan Y."/>
            <person name="Xia L."/>
            <person name="Li J."/>
            <person name="Zhao F."/>
            <person name="Cao W."/>
        </authorList>
    </citation>
    <scope>NUCLEOTIDE SEQUENCE</scope>
    <source>
        <strain evidence="1">Dsil-2018</strain>
    </source>
</reference>
<comment type="caution">
    <text evidence="1">The sequence shown here is derived from an EMBL/GenBank/DDBJ whole genome shotgun (WGS) entry which is preliminary data.</text>
</comment>
<proteinExistence type="predicted"/>
<accession>A0ACB8C322</accession>